<comment type="caution">
    <text evidence="6">The sequence shown here is derived from an EMBL/GenBank/DDBJ whole genome shotgun (WGS) entry which is preliminary data.</text>
</comment>
<evidence type="ECO:0000259" key="5">
    <source>
        <dbReference type="PROSITE" id="PS51379"/>
    </source>
</evidence>
<name>A0A7J3XXZ6_9CREN</name>
<evidence type="ECO:0000256" key="2">
    <source>
        <dbReference type="ARBA" id="ARBA00022723"/>
    </source>
</evidence>
<evidence type="ECO:0000256" key="4">
    <source>
        <dbReference type="ARBA" id="ARBA00023014"/>
    </source>
</evidence>
<dbReference type="InterPro" id="IPR050572">
    <property type="entry name" value="Fe-S_Ferredoxin"/>
</dbReference>
<protein>
    <submittedName>
        <fullName evidence="6">4Fe-4S dicluster domain-containing protein</fullName>
    </submittedName>
</protein>
<keyword evidence="1" id="KW-0004">4Fe-4S</keyword>
<dbReference type="PANTHER" id="PTHR43687">
    <property type="entry name" value="ADENYLYLSULFATE REDUCTASE, BETA SUBUNIT"/>
    <property type="match status" value="1"/>
</dbReference>
<feature type="domain" description="4Fe-4S ferredoxin-type" evidence="5">
    <location>
        <begin position="17"/>
        <end position="46"/>
    </location>
</feature>
<dbReference type="Gene3D" id="3.30.70.20">
    <property type="match status" value="1"/>
</dbReference>
<reference evidence="6" key="1">
    <citation type="journal article" date="2020" name="mSystems">
        <title>Genome- and Community-Level Interaction Insights into Carbon Utilization and Element Cycling Functions of Hydrothermarchaeota in Hydrothermal Sediment.</title>
        <authorList>
            <person name="Zhou Z."/>
            <person name="Liu Y."/>
            <person name="Xu W."/>
            <person name="Pan J."/>
            <person name="Luo Z.H."/>
            <person name="Li M."/>
        </authorList>
    </citation>
    <scope>NUCLEOTIDE SEQUENCE [LARGE SCALE GENOMIC DNA]</scope>
    <source>
        <strain evidence="6">SpSt-110</strain>
    </source>
</reference>
<keyword evidence="2" id="KW-0479">Metal-binding</keyword>
<evidence type="ECO:0000256" key="3">
    <source>
        <dbReference type="ARBA" id="ARBA00023004"/>
    </source>
</evidence>
<evidence type="ECO:0000256" key="1">
    <source>
        <dbReference type="ARBA" id="ARBA00022485"/>
    </source>
</evidence>
<gene>
    <name evidence="6" type="ORF">ENM60_00970</name>
</gene>
<feature type="domain" description="4Fe-4S ferredoxin-type" evidence="5">
    <location>
        <begin position="54"/>
        <end position="83"/>
    </location>
</feature>
<proteinExistence type="predicted"/>
<dbReference type="Pfam" id="PF12838">
    <property type="entry name" value="Fer4_7"/>
    <property type="match status" value="1"/>
</dbReference>
<dbReference type="AlphaFoldDB" id="A0A7J3XXZ6"/>
<dbReference type="GO" id="GO:0016491">
    <property type="term" value="F:oxidoreductase activity"/>
    <property type="evidence" value="ECO:0007669"/>
    <property type="project" value="UniProtKB-ARBA"/>
</dbReference>
<dbReference type="GO" id="GO:0051539">
    <property type="term" value="F:4 iron, 4 sulfur cluster binding"/>
    <property type="evidence" value="ECO:0007669"/>
    <property type="project" value="UniProtKB-KW"/>
</dbReference>
<dbReference type="PANTHER" id="PTHR43687:SF4">
    <property type="entry name" value="BLR5484 PROTEIN"/>
    <property type="match status" value="1"/>
</dbReference>
<keyword evidence="4" id="KW-0411">Iron-sulfur</keyword>
<evidence type="ECO:0000313" key="6">
    <source>
        <dbReference type="EMBL" id="HHP67359.1"/>
    </source>
</evidence>
<dbReference type="EMBL" id="DRYK01000019">
    <property type="protein sequence ID" value="HHP67359.1"/>
    <property type="molecule type" value="Genomic_DNA"/>
</dbReference>
<dbReference type="InterPro" id="IPR017900">
    <property type="entry name" value="4Fe4S_Fe_S_CS"/>
</dbReference>
<keyword evidence="3" id="KW-0408">Iron</keyword>
<dbReference type="PROSITE" id="PS00198">
    <property type="entry name" value="4FE4S_FER_1"/>
    <property type="match status" value="1"/>
</dbReference>
<sequence>MSEALLREVEEYKGGRFTITVIRDRCKECGFCINVCPVKILVKSSVENKYGFRPPTVLNPEKCIGCRLCEYMCPEFAIFVTKGEGVEDRVSVR</sequence>
<dbReference type="InterPro" id="IPR017896">
    <property type="entry name" value="4Fe4S_Fe-S-bd"/>
</dbReference>
<accession>A0A7J3XXZ6</accession>
<dbReference type="GO" id="GO:0046872">
    <property type="term" value="F:metal ion binding"/>
    <property type="evidence" value="ECO:0007669"/>
    <property type="project" value="UniProtKB-KW"/>
</dbReference>
<dbReference type="PROSITE" id="PS51379">
    <property type="entry name" value="4FE4S_FER_2"/>
    <property type="match status" value="2"/>
</dbReference>
<organism evidence="6">
    <name type="scientific">Thermogladius calderae</name>
    <dbReference type="NCBI Taxonomy" id="1200300"/>
    <lineage>
        <taxon>Archaea</taxon>
        <taxon>Thermoproteota</taxon>
        <taxon>Thermoprotei</taxon>
        <taxon>Desulfurococcales</taxon>
        <taxon>Desulfurococcaceae</taxon>
        <taxon>Thermogladius</taxon>
    </lineage>
</organism>
<dbReference type="SUPFAM" id="SSF54862">
    <property type="entry name" value="4Fe-4S ferredoxins"/>
    <property type="match status" value="1"/>
</dbReference>